<feature type="compositionally biased region" description="Polar residues" evidence="1">
    <location>
        <begin position="1"/>
        <end position="13"/>
    </location>
</feature>
<evidence type="ECO:0000313" key="2">
    <source>
        <dbReference type="EMBL" id="MEQ2254236.1"/>
    </source>
</evidence>
<feature type="compositionally biased region" description="Basic and acidic residues" evidence="1">
    <location>
        <begin position="30"/>
        <end position="58"/>
    </location>
</feature>
<reference evidence="2 3" key="1">
    <citation type="submission" date="2021-06" db="EMBL/GenBank/DDBJ databases">
        <authorList>
            <person name="Palmer J.M."/>
        </authorList>
    </citation>
    <scope>NUCLEOTIDE SEQUENCE [LARGE SCALE GENOMIC DNA]</scope>
    <source>
        <strain evidence="3">if_2019</strain>
        <tissue evidence="2">Muscle</tissue>
    </source>
</reference>
<accession>A0ABV0VA80</accession>
<gene>
    <name evidence="2" type="ORF">ILYODFUR_001650</name>
</gene>
<comment type="caution">
    <text evidence="2">The sequence shown here is derived from an EMBL/GenBank/DDBJ whole genome shotgun (WGS) entry which is preliminary data.</text>
</comment>
<organism evidence="2 3">
    <name type="scientific">Ilyodon furcidens</name>
    <name type="common">goldbreast splitfin</name>
    <dbReference type="NCBI Taxonomy" id="33524"/>
    <lineage>
        <taxon>Eukaryota</taxon>
        <taxon>Metazoa</taxon>
        <taxon>Chordata</taxon>
        <taxon>Craniata</taxon>
        <taxon>Vertebrata</taxon>
        <taxon>Euteleostomi</taxon>
        <taxon>Actinopterygii</taxon>
        <taxon>Neopterygii</taxon>
        <taxon>Teleostei</taxon>
        <taxon>Neoteleostei</taxon>
        <taxon>Acanthomorphata</taxon>
        <taxon>Ovalentaria</taxon>
        <taxon>Atherinomorphae</taxon>
        <taxon>Cyprinodontiformes</taxon>
        <taxon>Goodeidae</taxon>
        <taxon>Ilyodon</taxon>
    </lineage>
</organism>
<evidence type="ECO:0000256" key="1">
    <source>
        <dbReference type="SAM" id="MobiDB-lite"/>
    </source>
</evidence>
<evidence type="ECO:0000313" key="3">
    <source>
        <dbReference type="Proteomes" id="UP001482620"/>
    </source>
</evidence>
<feature type="region of interest" description="Disordered" evidence="1">
    <location>
        <begin position="1"/>
        <end position="70"/>
    </location>
</feature>
<protein>
    <submittedName>
        <fullName evidence="2">Uncharacterized protein</fullName>
    </submittedName>
</protein>
<keyword evidence="3" id="KW-1185">Reference proteome</keyword>
<name>A0ABV0VA80_9TELE</name>
<proteinExistence type="predicted"/>
<dbReference type="EMBL" id="JAHRIQ010104341">
    <property type="protein sequence ID" value="MEQ2254236.1"/>
    <property type="molecule type" value="Genomic_DNA"/>
</dbReference>
<sequence>MASSVFSPASAHQVQHRLHDVPVANLPDLDQAHQHSEFHLDIPNRNRGVDHPGRENHRAGRRHHLIPGGAGASARGDLLLLRRRLSGGARRRRRKRGMQVLLCVRERGSSARWC</sequence>
<dbReference type="Proteomes" id="UP001482620">
    <property type="component" value="Unassembled WGS sequence"/>
</dbReference>